<dbReference type="AlphaFoldDB" id="A0AAD4BRH5"/>
<reference evidence="2" key="1">
    <citation type="submission" date="2019-10" db="EMBL/GenBank/DDBJ databases">
        <authorList>
            <consortium name="DOE Joint Genome Institute"/>
            <person name="Kuo A."/>
            <person name="Miyauchi S."/>
            <person name="Kiss E."/>
            <person name="Drula E."/>
            <person name="Kohler A."/>
            <person name="Sanchez-Garcia M."/>
            <person name="Andreopoulos B."/>
            <person name="Barry K.W."/>
            <person name="Bonito G."/>
            <person name="Buee M."/>
            <person name="Carver A."/>
            <person name="Chen C."/>
            <person name="Cichocki N."/>
            <person name="Clum A."/>
            <person name="Culley D."/>
            <person name="Crous P.W."/>
            <person name="Fauchery L."/>
            <person name="Girlanda M."/>
            <person name="Hayes R."/>
            <person name="Keri Z."/>
            <person name="LaButti K."/>
            <person name="Lipzen A."/>
            <person name="Lombard V."/>
            <person name="Magnuson J."/>
            <person name="Maillard F."/>
            <person name="Morin E."/>
            <person name="Murat C."/>
            <person name="Nolan M."/>
            <person name="Ohm R."/>
            <person name="Pangilinan J."/>
            <person name="Pereira M."/>
            <person name="Perotto S."/>
            <person name="Peter M."/>
            <person name="Riley R."/>
            <person name="Sitrit Y."/>
            <person name="Stielow B."/>
            <person name="Szollosi G."/>
            <person name="Zifcakova L."/>
            <person name="Stursova M."/>
            <person name="Spatafora J.W."/>
            <person name="Tedersoo L."/>
            <person name="Vaario L.-M."/>
            <person name="Yamada A."/>
            <person name="Yan M."/>
            <person name="Wang P."/>
            <person name="Xu J."/>
            <person name="Bruns T."/>
            <person name="Baldrian P."/>
            <person name="Vilgalys R."/>
            <person name="Henrissat B."/>
            <person name="Grigoriev I.V."/>
            <person name="Hibbett D."/>
            <person name="Nagy L.G."/>
            <person name="Martin F.M."/>
        </authorList>
    </citation>
    <scope>NUCLEOTIDE SEQUENCE</scope>
    <source>
        <strain evidence="2">BED1</strain>
    </source>
</reference>
<dbReference type="EMBL" id="WHUW01000017">
    <property type="protein sequence ID" value="KAF8438063.1"/>
    <property type="molecule type" value="Genomic_DNA"/>
</dbReference>
<gene>
    <name evidence="2" type="ORF">L210DRAFT_3647076</name>
</gene>
<organism evidence="2 3">
    <name type="scientific">Boletus edulis BED1</name>
    <dbReference type="NCBI Taxonomy" id="1328754"/>
    <lineage>
        <taxon>Eukaryota</taxon>
        <taxon>Fungi</taxon>
        <taxon>Dikarya</taxon>
        <taxon>Basidiomycota</taxon>
        <taxon>Agaricomycotina</taxon>
        <taxon>Agaricomycetes</taxon>
        <taxon>Agaricomycetidae</taxon>
        <taxon>Boletales</taxon>
        <taxon>Boletineae</taxon>
        <taxon>Boletaceae</taxon>
        <taxon>Boletoideae</taxon>
        <taxon>Boletus</taxon>
    </lineage>
</organism>
<protein>
    <submittedName>
        <fullName evidence="2">Uncharacterized protein</fullName>
    </submittedName>
</protein>
<evidence type="ECO:0000313" key="3">
    <source>
        <dbReference type="Proteomes" id="UP001194468"/>
    </source>
</evidence>
<sequence>MFDQISHLFSKDDGLVPRGQQGKHAESSQPRTRQEQSQSNKNNSSSTNSAQSSQSSNQTTGPASASRNAHPQGKLKRAY</sequence>
<reference evidence="2" key="2">
    <citation type="journal article" date="2020" name="Nat. Commun.">
        <title>Large-scale genome sequencing of mycorrhizal fungi provides insights into the early evolution of symbiotic traits.</title>
        <authorList>
            <person name="Miyauchi S."/>
            <person name="Kiss E."/>
            <person name="Kuo A."/>
            <person name="Drula E."/>
            <person name="Kohler A."/>
            <person name="Sanchez-Garcia M."/>
            <person name="Morin E."/>
            <person name="Andreopoulos B."/>
            <person name="Barry K.W."/>
            <person name="Bonito G."/>
            <person name="Buee M."/>
            <person name="Carver A."/>
            <person name="Chen C."/>
            <person name="Cichocki N."/>
            <person name="Clum A."/>
            <person name="Culley D."/>
            <person name="Crous P.W."/>
            <person name="Fauchery L."/>
            <person name="Girlanda M."/>
            <person name="Hayes R.D."/>
            <person name="Keri Z."/>
            <person name="LaButti K."/>
            <person name="Lipzen A."/>
            <person name="Lombard V."/>
            <person name="Magnuson J."/>
            <person name="Maillard F."/>
            <person name="Murat C."/>
            <person name="Nolan M."/>
            <person name="Ohm R.A."/>
            <person name="Pangilinan J."/>
            <person name="Pereira M.F."/>
            <person name="Perotto S."/>
            <person name="Peter M."/>
            <person name="Pfister S."/>
            <person name="Riley R."/>
            <person name="Sitrit Y."/>
            <person name="Stielow J.B."/>
            <person name="Szollosi G."/>
            <person name="Zifcakova L."/>
            <person name="Stursova M."/>
            <person name="Spatafora J.W."/>
            <person name="Tedersoo L."/>
            <person name="Vaario L.M."/>
            <person name="Yamada A."/>
            <person name="Yan M."/>
            <person name="Wang P."/>
            <person name="Xu J."/>
            <person name="Bruns T."/>
            <person name="Baldrian P."/>
            <person name="Vilgalys R."/>
            <person name="Dunand C."/>
            <person name="Henrissat B."/>
            <person name="Grigoriev I.V."/>
            <person name="Hibbett D."/>
            <person name="Nagy L.G."/>
            <person name="Martin F.M."/>
        </authorList>
    </citation>
    <scope>NUCLEOTIDE SEQUENCE</scope>
    <source>
        <strain evidence="2">BED1</strain>
    </source>
</reference>
<keyword evidence="3" id="KW-1185">Reference proteome</keyword>
<dbReference type="Proteomes" id="UP001194468">
    <property type="component" value="Unassembled WGS sequence"/>
</dbReference>
<evidence type="ECO:0000256" key="1">
    <source>
        <dbReference type="SAM" id="MobiDB-lite"/>
    </source>
</evidence>
<name>A0AAD4BRH5_BOLED</name>
<feature type="compositionally biased region" description="Low complexity" evidence="1">
    <location>
        <begin position="36"/>
        <end position="60"/>
    </location>
</feature>
<evidence type="ECO:0000313" key="2">
    <source>
        <dbReference type="EMBL" id="KAF8438063.1"/>
    </source>
</evidence>
<accession>A0AAD4BRH5</accession>
<comment type="caution">
    <text evidence="2">The sequence shown here is derived from an EMBL/GenBank/DDBJ whole genome shotgun (WGS) entry which is preliminary data.</text>
</comment>
<proteinExistence type="predicted"/>
<feature type="region of interest" description="Disordered" evidence="1">
    <location>
        <begin position="1"/>
        <end position="79"/>
    </location>
</feature>